<feature type="binding site" evidence="6">
    <location>
        <position position="303"/>
    </location>
    <ligand>
        <name>substrate</name>
    </ligand>
</feature>
<evidence type="ECO:0000313" key="9">
    <source>
        <dbReference type="Proteomes" id="UP000694546"/>
    </source>
</evidence>
<evidence type="ECO:0000256" key="1">
    <source>
        <dbReference type="ARBA" id="ARBA00008408"/>
    </source>
</evidence>
<dbReference type="Pfam" id="PF01591">
    <property type="entry name" value="6PF2K"/>
    <property type="match status" value="2"/>
</dbReference>
<evidence type="ECO:0000256" key="5">
    <source>
        <dbReference type="PIRSR" id="PIRSR613078-1"/>
    </source>
</evidence>
<feature type="active site" description="Tele-phosphohistidine intermediate" evidence="5">
    <location>
        <position position="254"/>
    </location>
</feature>
<evidence type="ECO:0000256" key="6">
    <source>
        <dbReference type="PIRSR" id="PIRSR613078-2"/>
    </source>
</evidence>
<accession>A0A8C5CMR0</accession>
<sequence>MENKPASNPAKPRELTQNPLKKIWMPYKNGLPEKHTSQRKGWLCMTNCPTLIVTVGLPARGKTYISKKLTRYLNWIGVPTREFNVGQYRRDYMKIYKSFEFFRPDNEEGLKIRQHCASAALNDVRQYLSDEGGQVAVFDATNTTRERRMTIFQFAKQNGFKVGPWVRQVKLGSPDYTNCNTEEAVSDFMKRIQCYENSYQTLDEVLDRDLSYIKIMDVGRRYLVNRVLDHIQSRIVYYLMNIHITPRSIYLCRHGESELNIKGRIGGDSGLSARGKEFAKLLSQFIAAQGISDLKVWTSQMKRTIQTAEALDVPYEQWKVLNEIDAGVCEEMMYEEIQESHPLEFALRDQDKYRYRYPKGESYEDLVQRLEPAIMELERQENVLVICHQAVMRCLLAYFLDKTAEELPYLKCPLHTVLKLTPVAYGCKVESICLSAEAVNTHRERPENVEVSRRSKEALLTVPAHQ</sequence>
<dbReference type="CDD" id="cd07067">
    <property type="entry name" value="HP_PGM_like"/>
    <property type="match status" value="1"/>
</dbReference>
<dbReference type="GeneTree" id="ENSGT00950000182835"/>
<dbReference type="GO" id="GO:0005829">
    <property type="term" value="C:cytosol"/>
    <property type="evidence" value="ECO:0007669"/>
    <property type="project" value="TreeGrafter"/>
</dbReference>
<keyword evidence="4" id="KW-0511">Multifunctional enzyme</keyword>
<dbReference type="Ensembl" id="ENSGMOT00000074223.1">
    <property type="protein sequence ID" value="ENSGMOP00000064096.1"/>
    <property type="gene ID" value="ENSGMOG00000009467.2"/>
</dbReference>
<dbReference type="AlphaFoldDB" id="A0A8C5CMR0"/>
<dbReference type="PANTHER" id="PTHR10606:SF14">
    <property type="entry name" value="6-PHOSPHOFRUCTO-2-KINASE_FRUCTOSE-2,6-BISPHOSPHATASE 4"/>
    <property type="match status" value="1"/>
</dbReference>
<protein>
    <submittedName>
        <fullName evidence="8">6-phosphofructo-2-kinase/fructose-2,6-biphosphatase 4a</fullName>
    </submittedName>
</protein>
<evidence type="ECO:0000259" key="7">
    <source>
        <dbReference type="Pfam" id="PF01591"/>
    </source>
</evidence>
<dbReference type="PRINTS" id="PR00991">
    <property type="entry name" value="6PFRUCTKNASE"/>
</dbReference>
<name>A0A8C5CMR0_GADMO</name>
<reference evidence="8" key="3">
    <citation type="submission" date="2025-09" db="UniProtKB">
        <authorList>
            <consortium name="Ensembl"/>
        </authorList>
    </citation>
    <scope>IDENTIFICATION</scope>
</reference>
<evidence type="ECO:0000256" key="2">
    <source>
        <dbReference type="ARBA" id="ARBA00022741"/>
    </source>
</evidence>
<dbReference type="PROSITE" id="PS00175">
    <property type="entry name" value="PG_MUTASE"/>
    <property type="match status" value="1"/>
</dbReference>
<proteinExistence type="inferred from homology"/>
<dbReference type="InterPro" id="IPR027417">
    <property type="entry name" value="P-loop_NTPase"/>
</dbReference>
<dbReference type="GO" id="GO:0003873">
    <property type="term" value="F:6-phosphofructo-2-kinase activity"/>
    <property type="evidence" value="ECO:0007669"/>
    <property type="project" value="InterPro"/>
</dbReference>
<dbReference type="InterPro" id="IPR001345">
    <property type="entry name" value="PG/BPGM_mutase_AS"/>
</dbReference>
<dbReference type="GO" id="GO:0006000">
    <property type="term" value="P:fructose metabolic process"/>
    <property type="evidence" value="ECO:0007669"/>
    <property type="project" value="InterPro"/>
</dbReference>
<keyword evidence="2" id="KW-0547">Nucleotide-binding</keyword>
<dbReference type="Gene3D" id="3.40.50.300">
    <property type="entry name" value="P-loop containing nucleotide triphosphate hydrolases"/>
    <property type="match status" value="1"/>
</dbReference>
<dbReference type="InterPro" id="IPR013078">
    <property type="entry name" value="His_Pase_superF_clade-1"/>
</dbReference>
<evidence type="ECO:0000256" key="3">
    <source>
        <dbReference type="ARBA" id="ARBA00022840"/>
    </source>
</evidence>
<organism evidence="8 9">
    <name type="scientific">Gadus morhua</name>
    <name type="common">Atlantic cod</name>
    <dbReference type="NCBI Taxonomy" id="8049"/>
    <lineage>
        <taxon>Eukaryota</taxon>
        <taxon>Metazoa</taxon>
        <taxon>Chordata</taxon>
        <taxon>Craniata</taxon>
        <taxon>Vertebrata</taxon>
        <taxon>Euteleostomi</taxon>
        <taxon>Actinopterygii</taxon>
        <taxon>Neopterygii</taxon>
        <taxon>Teleostei</taxon>
        <taxon>Neoteleostei</taxon>
        <taxon>Acanthomorphata</taxon>
        <taxon>Zeiogadaria</taxon>
        <taxon>Gadariae</taxon>
        <taxon>Gadiformes</taxon>
        <taxon>Gadoidei</taxon>
        <taxon>Gadidae</taxon>
        <taxon>Gadus</taxon>
    </lineage>
</organism>
<dbReference type="PIRSF" id="PIRSF000709">
    <property type="entry name" value="6PFK_2-Ptase"/>
    <property type="match status" value="1"/>
</dbReference>
<dbReference type="SUPFAM" id="SSF53254">
    <property type="entry name" value="Phosphoglycerate mutase-like"/>
    <property type="match status" value="1"/>
</dbReference>
<dbReference type="InterPro" id="IPR029033">
    <property type="entry name" value="His_PPase_superfam"/>
</dbReference>
<dbReference type="GO" id="GO:0005524">
    <property type="term" value="F:ATP binding"/>
    <property type="evidence" value="ECO:0007669"/>
    <property type="project" value="UniProtKB-KW"/>
</dbReference>
<reference evidence="8" key="2">
    <citation type="submission" date="2025-08" db="UniProtKB">
        <authorList>
            <consortium name="Ensembl"/>
        </authorList>
    </citation>
    <scope>IDENTIFICATION</scope>
</reference>
<feature type="domain" description="6-phosphofructo-2-kinase" evidence="7">
    <location>
        <begin position="166"/>
        <end position="246"/>
    </location>
</feature>
<dbReference type="Proteomes" id="UP000694546">
    <property type="component" value="Chromosome 1"/>
</dbReference>
<evidence type="ECO:0000313" key="8">
    <source>
        <dbReference type="Ensembl" id="ENSGMOP00000064096.1"/>
    </source>
</evidence>
<dbReference type="InterPro" id="IPR003094">
    <property type="entry name" value="6Pfruct_kin"/>
</dbReference>
<keyword evidence="9" id="KW-1185">Reference proteome</keyword>
<keyword evidence="3" id="KW-0067">ATP-binding</keyword>
<feature type="binding site" evidence="6">
    <location>
        <begin position="253"/>
        <end position="260"/>
    </location>
    <ligand>
        <name>substrate</name>
    </ligand>
</feature>
<dbReference type="PANTHER" id="PTHR10606">
    <property type="entry name" value="6-PHOSPHOFRUCTO-2-KINASE/FRUCTOSE-2,6-BISPHOSPHATASE"/>
    <property type="match status" value="1"/>
</dbReference>
<reference evidence="8" key="1">
    <citation type="submission" date="2019-07" db="EMBL/GenBank/DDBJ databases">
        <authorList>
            <consortium name="Wellcome Sanger Institute Data Sharing"/>
        </authorList>
    </citation>
    <scope>NUCLEOTIDE SEQUENCE [LARGE SCALE GENOMIC DNA]</scope>
</reference>
<gene>
    <name evidence="8" type="primary">pfkfb4a</name>
</gene>
<dbReference type="GO" id="GO:0004331">
    <property type="term" value="F:fructose-2,6-bisphosphate 2-phosphatase activity"/>
    <property type="evidence" value="ECO:0007669"/>
    <property type="project" value="TreeGrafter"/>
</dbReference>
<dbReference type="SUPFAM" id="SSF52540">
    <property type="entry name" value="P-loop containing nucleoside triphosphate hydrolases"/>
    <property type="match status" value="1"/>
</dbReference>
<comment type="similarity">
    <text evidence="1">In the C-terminal section; belongs to the phosphoglycerate mutase family.</text>
</comment>
<feature type="active site" description="Proton donor/acceptor" evidence="5">
    <location>
        <position position="323"/>
    </location>
</feature>
<dbReference type="SMART" id="SM00855">
    <property type="entry name" value="PGAM"/>
    <property type="match status" value="1"/>
</dbReference>
<evidence type="ECO:0000256" key="4">
    <source>
        <dbReference type="ARBA" id="ARBA00023268"/>
    </source>
</evidence>
<dbReference type="GO" id="GO:0006003">
    <property type="term" value="P:fructose 2,6-bisphosphate metabolic process"/>
    <property type="evidence" value="ECO:0007669"/>
    <property type="project" value="InterPro"/>
</dbReference>
<dbReference type="Pfam" id="PF00300">
    <property type="entry name" value="His_Phos_1"/>
    <property type="match status" value="1"/>
</dbReference>
<dbReference type="Gene3D" id="3.40.50.1240">
    <property type="entry name" value="Phosphoglycerate mutase-like"/>
    <property type="match status" value="1"/>
</dbReference>
<feature type="domain" description="6-phosphofructo-2-kinase" evidence="7">
    <location>
        <begin position="45"/>
        <end position="162"/>
    </location>
</feature>
<dbReference type="InterPro" id="IPR013079">
    <property type="entry name" value="6Phosfructo_kin"/>
</dbReference>